<dbReference type="GO" id="GO:1990281">
    <property type="term" value="C:efflux pump complex"/>
    <property type="evidence" value="ECO:0007669"/>
    <property type="project" value="TreeGrafter"/>
</dbReference>
<evidence type="ECO:0000259" key="4">
    <source>
        <dbReference type="Pfam" id="PF25954"/>
    </source>
</evidence>
<dbReference type="Pfam" id="PF25954">
    <property type="entry name" value="Beta-barrel_RND_2"/>
    <property type="match status" value="1"/>
</dbReference>
<dbReference type="InterPro" id="IPR058624">
    <property type="entry name" value="MdtA-like_HH"/>
</dbReference>
<evidence type="ECO:0000259" key="2">
    <source>
        <dbReference type="Pfam" id="PF25876"/>
    </source>
</evidence>
<dbReference type="InterPro" id="IPR058792">
    <property type="entry name" value="Beta-barrel_RND_2"/>
</dbReference>
<dbReference type="InterPro" id="IPR006143">
    <property type="entry name" value="RND_pump_MFP"/>
</dbReference>
<comment type="similarity">
    <text evidence="1">Belongs to the membrane fusion protein (MFP) (TC 8.A.1) family.</text>
</comment>
<dbReference type="SUPFAM" id="SSF111369">
    <property type="entry name" value="HlyD-like secretion proteins"/>
    <property type="match status" value="1"/>
</dbReference>
<dbReference type="GO" id="GO:0015562">
    <property type="term" value="F:efflux transmembrane transporter activity"/>
    <property type="evidence" value="ECO:0007669"/>
    <property type="project" value="TreeGrafter"/>
</dbReference>
<dbReference type="Gene3D" id="1.10.287.470">
    <property type="entry name" value="Helix hairpin bin"/>
    <property type="match status" value="1"/>
</dbReference>
<organism evidence="5 6">
    <name type="scientific">Aestuariirhabdus litorea</name>
    <dbReference type="NCBI Taxonomy" id="2528527"/>
    <lineage>
        <taxon>Bacteria</taxon>
        <taxon>Pseudomonadati</taxon>
        <taxon>Pseudomonadota</taxon>
        <taxon>Gammaproteobacteria</taxon>
        <taxon>Oceanospirillales</taxon>
        <taxon>Aestuariirhabdaceae</taxon>
        <taxon>Aestuariirhabdus</taxon>
    </lineage>
</organism>
<dbReference type="Pfam" id="PF25876">
    <property type="entry name" value="HH_MFP_RND"/>
    <property type="match status" value="1"/>
</dbReference>
<sequence>MAVLLSGCKDEQATTVEPIRPVKILTIKDPARGVLRSLPGKVDAGEQVVLAFKIAGDLVELPVKESQQVTQGQLVARLDPHDLQLKLDDAEARHHKSEADFRRYQQLYKKGHVSEAQLEAAEADFKIKQAALATARSDLEHTRLRAPFSGQVSRRYVENFQRLQAKEPVIKIQDLSKIEIRINVPENIVAMAQQIRQMPEYQPMASFAALPGRSFEVTLKELSTVADPATQTYEAVYEMPAPQGITILPGMTAQISARIPTLLDLEKRDSYLIPAGSVYSDEQQQSAVFKVGEGHRLSKQLVEVAGLEGDSIRIAAGLAPGDRIVAAGVHFLREGQQVRLLTREGGL</sequence>
<dbReference type="PANTHER" id="PTHR30469">
    <property type="entry name" value="MULTIDRUG RESISTANCE PROTEIN MDTA"/>
    <property type="match status" value="1"/>
</dbReference>
<dbReference type="PANTHER" id="PTHR30469:SF20">
    <property type="entry name" value="EFFLUX RND TRANSPORTER PERIPLASMIC ADAPTOR SUBUNIT"/>
    <property type="match status" value="1"/>
</dbReference>
<proteinExistence type="inferred from homology"/>
<feature type="domain" description="Multidrug resistance protein MdtA-like barrel-sandwich hybrid" evidence="3">
    <location>
        <begin position="49"/>
        <end position="159"/>
    </location>
</feature>
<dbReference type="EMBL" id="QWEZ01000001">
    <property type="protein sequence ID" value="RRJ84564.1"/>
    <property type="molecule type" value="Genomic_DNA"/>
</dbReference>
<dbReference type="Gene3D" id="2.40.50.100">
    <property type="match status" value="1"/>
</dbReference>
<dbReference type="Pfam" id="PF25917">
    <property type="entry name" value="BSH_RND"/>
    <property type="match status" value="1"/>
</dbReference>
<keyword evidence="6" id="KW-1185">Reference proteome</keyword>
<dbReference type="Gene3D" id="2.40.420.20">
    <property type="match status" value="1"/>
</dbReference>
<reference evidence="5 6" key="1">
    <citation type="submission" date="2018-08" db="EMBL/GenBank/DDBJ databases">
        <authorList>
            <person name="Khan S.A."/>
        </authorList>
    </citation>
    <scope>NUCLEOTIDE SEQUENCE [LARGE SCALE GENOMIC DNA]</scope>
    <source>
        <strain evidence="5 6">GTF-13</strain>
    </source>
</reference>
<dbReference type="NCBIfam" id="TIGR01730">
    <property type="entry name" value="RND_mfp"/>
    <property type="match status" value="1"/>
</dbReference>
<gene>
    <name evidence="5" type="ORF">D0544_05525</name>
</gene>
<dbReference type="AlphaFoldDB" id="A0A3P3VQ40"/>
<feature type="domain" description="CusB-like beta-barrel" evidence="4">
    <location>
        <begin position="191"/>
        <end position="257"/>
    </location>
</feature>
<reference evidence="5 6" key="2">
    <citation type="submission" date="2018-12" db="EMBL/GenBank/DDBJ databases">
        <title>Simiduia agarivorans gen. nov., sp. nov., a marine, agarolytic bacterium isolated from shallow coastal water from Keelung, Taiwan.</title>
        <authorList>
            <person name="Shieh W.Y."/>
        </authorList>
    </citation>
    <scope>NUCLEOTIDE SEQUENCE [LARGE SCALE GENOMIC DNA]</scope>
    <source>
        <strain evidence="5 6">GTF-13</strain>
    </source>
</reference>
<feature type="domain" description="Multidrug resistance protein MdtA-like alpha-helical hairpin" evidence="2">
    <location>
        <begin position="82"/>
        <end position="142"/>
    </location>
</feature>
<evidence type="ECO:0000256" key="1">
    <source>
        <dbReference type="ARBA" id="ARBA00009477"/>
    </source>
</evidence>
<evidence type="ECO:0000313" key="5">
    <source>
        <dbReference type="EMBL" id="RRJ84564.1"/>
    </source>
</evidence>
<evidence type="ECO:0000313" key="6">
    <source>
        <dbReference type="Proteomes" id="UP000280792"/>
    </source>
</evidence>
<protein>
    <submittedName>
        <fullName evidence="5">Efflux RND transporter periplasmic adaptor subunit</fullName>
    </submittedName>
</protein>
<name>A0A3P3VQ40_9GAMM</name>
<accession>A0A3P3VQ40</accession>
<evidence type="ECO:0000259" key="3">
    <source>
        <dbReference type="Pfam" id="PF25917"/>
    </source>
</evidence>
<dbReference type="Gene3D" id="2.40.30.170">
    <property type="match status" value="1"/>
</dbReference>
<comment type="caution">
    <text evidence="5">The sequence shown here is derived from an EMBL/GenBank/DDBJ whole genome shotgun (WGS) entry which is preliminary data.</text>
</comment>
<dbReference type="RefSeq" id="WP_207905767.1">
    <property type="nucleotide sequence ID" value="NZ_QWEZ01000001.1"/>
</dbReference>
<dbReference type="InterPro" id="IPR058625">
    <property type="entry name" value="MdtA-like_BSH"/>
</dbReference>
<dbReference type="Proteomes" id="UP000280792">
    <property type="component" value="Unassembled WGS sequence"/>
</dbReference>